<organism evidence="2 3">
    <name type="scientific">Lysobacter auxotrophicus</name>
    <dbReference type="NCBI Taxonomy" id="2992573"/>
    <lineage>
        <taxon>Bacteria</taxon>
        <taxon>Pseudomonadati</taxon>
        <taxon>Pseudomonadota</taxon>
        <taxon>Gammaproteobacteria</taxon>
        <taxon>Lysobacterales</taxon>
        <taxon>Lysobacteraceae</taxon>
        <taxon>Lysobacter</taxon>
    </lineage>
</organism>
<feature type="signal peptide" evidence="1">
    <location>
        <begin position="1"/>
        <end position="21"/>
    </location>
</feature>
<name>A0ABM8DI81_9GAMM</name>
<dbReference type="PROSITE" id="PS51257">
    <property type="entry name" value="PROKAR_LIPOPROTEIN"/>
    <property type="match status" value="1"/>
</dbReference>
<dbReference type="EMBL" id="AP027041">
    <property type="protein sequence ID" value="BDU18366.1"/>
    <property type="molecule type" value="Genomic_DNA"/>
</dbReference>
<dbReference type="Proteomes" id="UP001317822">
    <property type="component" value="Chromosome"/>
</dbReference>
<dbReference type="RefSeq" id="WP_281780227.1">
    <property type="nucleotide sequence ID" value="NZ_AP027041.1"/>
</dbReference>
<keyword evidence="1" id="KW-0732">Signal</keyword>
<evidence type="ECO:0008006" key="4">
    <source>
        <dbReference type="Google" id="ProtNLM"/>
    </source>
</evidence>
<evidence type="ECO:0000313" key="3">
    <source>
        <dbReference type="Proteomes" id="UP001317822"/>
    </source>
</evidence>
<accession>A0ABM8DI81</accession>
<reference evidence="2 3" key="1">
    <citation type="journal article" date="2023" name="Int. J. Syst. Evol. Microbiol.">
        <title>Physiological and genomic analyses of cobalamin (vitamin B12)-auxotrophy of Lysobacter auxotrophicus sp. nov., a methionine-auxotrophic chitinolytic bacterium isolated from chitin-treated soil.</title>
        <authorList>
            <person name="Saito A."/>
            <person name="Dohra H."/>
            <person name="Hamada M."/>
            <person name="Moriuchi R."/>
            <person name="Kotsuchibashi Y."/>
            <person name="Mori K."/>
        </authorList>
    </citation>
    <scope>NUCLEOTIDE SEQUENCE [LARGE SCALE GENOMIC DNA]</scope>
    <source>
        <strain evidence="2 3">5-21a</strain>
    </source>
</reference>
<feature type="chain" id="PRO_5046804174" description="Lipoprotein" evidence="1">
    <location>
        <begin position="22"/>
        <end position="187"/>
    </location>
</feature>
<evidence type="ECO:0000313" key="2">
    <source>
        <dbReference type="EMBL" id="BDU18366.1"/>
    </source>
</evidence>
<proteinExistence type="predicted"/>
<keyword evidence="3" id="KW-1185">Reference proteome</keyword>
<evidence type="ECO:0000256" key="1">
    <source>
        <dbReference type="SAM" id="SignalP"/>
    </source>
</evidence>
<gene>
    <name evidence="2" type="ORF">LA521A_35670</name>
</gene>
<protein>
    <recommendedName>
        <fullName evidence="4">Lipoprotein</fullName>
    </recommendedName>
</protein>
<sequence length="187" mass="19474">MKRSPRIVAIAALALALTAAACGHKSTNDTASSSPGAARRDAGAASNAFAVEVSLSPAARERLGAQHESLIVSADYFGEPSAEAIAQRVPGSENPWLTLHRAQVELEGATLDGNVVARFPAVSLDAKQLAWTDAPDAPQVNVNVYSGRRSSPDNLLDCGMFQDTLAVAAQSPVRISCGLIGEPGERR</sequence>